<comment type="caution">
    <text evidence="3">The sequence shown here is derived from an EMBL/GenBank/DDBJ whole genome shotgun (WGS) entry which is preliminary data.</text>
</comment>
<evidence type="ECO:0000256" key="1">
    <source>
        <dbReference type="SAM" id="MobiDB-lite"/>
    </source>
</evidence>
<dbReference type="PANTHER" id="PTHR21666">
    <property type="entry name" value="PEPTIDASE-RELATED"/>
    <property type="match status" value="1"/>
</dbReference>
<dbReference type="Pfam" id="PF01551">
    <property type="entry name" value="Peptidase_M23"/>
    <property type="match status" value="1"/>
</dbReference>
<feature type="region of interest" description="Disordered" evidence="1">
    <location>
        <begin position="1"/>
        <end position="26"/>
    </location>
</feature>
<dbReference type="Gene3D" id="2.70.70.10">
    <property type="entry name" value="Glucose Permease (Domain IIA)"/>
    <property type="match status" value="1"/>
</dbReference>
<dbReference type="CDD" id="cd12797">
    <property type="entry name" value="M23_peptidase"/>
    <property type="match status" value="1"/>
</dbReference>
<dbReference type="Proteomes" id="UP000006028">
    <property type="component" value="Unassembled WGS sequence"/>
</dbReference>
<dbReference type="HOGENOM" id="CLU_029425_16_4_9"/>
<dbReference type="InterPro" id="IPR016047">
    <property type="entry name" value="M23ase_b-sheet_dom"/>
</dbReference>
<feature type="domain" description="M23ase beta-sheet core" evidence="2">
    <location>
        <begin position="90"/>
        <end position="184"/>
    </location>
</feature>
<dbReference type="BioCyc" id="FCF748224-HMP:GTSS-167-MONOMER"/>
<feature type="compositionally biased region" description="Basic residues" evidence="1">
    <location>
        <begin position="15"/>
        <end position="26"/>
    </location>
</feature>
<evidence type="ECO:0000313" key="4">
    <source>
        <dbReference type="Proteomes" id="UP000006028"/>
    </source>
</evidence>
<dbReference type="InterPro" id="IPR050570">
    <property type="entry name" value="Cell_wall_metabolism_enzyme"/>
</dbReference>
<dbReference type="InterPro" id="IPR011055">
    <property type="entry name" value="Dup_hybrid_motif"/>
</dbReference>
<dbReference type="PANTHER" id="PTHR21666:SF270">
    <property type="entry name" value="MUREIN HYDROLASE ACTIVATOR ENVC"/>
    <property type="match status" value="1"/>
</dbReference>
<dbReference type="eggNOG" id="COG0739">
    <property type="taxonomic scope" value="Bacteria"/>
</dbReference>
<evidence type="ECO:0000313" key="3">
    <source>
        <dbReference type="EMBL" id="EFQ06889.1"/>
    </source>
</evidence>
<proteinExistence type="predicted"/>
<dbReference type="EMBL" id="AECU01000120">
    <property type="protein sequence ID" value="EFQ06889.1"/>
    <property type="molecule type" value="Genomic_DNA"/>
</dbReference>
<protein>
    <submittedName>
        <fullName evidence="3">Peptidase, M23 family</fullName>
    </submittedName>
</protein>
<dbReference type="STRING" id="748224.HMPREF9436_01485"/>
<organism evidence="3 4">
    <name type="scientific">Faecalibacterium cf. prausnitzii KLE1255</name>
    <dbReference type="NCBI Taxonomy" id="748224"/>
    <lineage>
        <taxon>Bacteria</taxon>
        <taxon>Bacillati</taxon>
        <taxon>Bacillota</taxon>
        <taxon>Clostridia</taxon>
        <taxon>Eubacteriales</taxon>
        <taxon>Oscillospiraceae</taxon>
        <taxon>Faecalibacterium</taxon>
    </lineage>
</organism>
<dbReference type="GO" id="GO:0004222">
    <property type="term" value="F:metalloendopeptidase activity"/>
    <property type="evidence" value="ECO:0007669"/>
    <property type="project" value="TreeGrafter"/>
</dbReference>
<reference evidence="3 4" key="1">
    <citation type="submission" date="2010-08" db="EMBL/GenBank/DDBJ databases">
        <authorList>
            <person name="Weinstock G."/>
            <person name="Sodergren E."/>
            <person name="Clifton S."/>
            <person name="Fulton L."/>
            <person name="Fulton B."/>
            <person name="Courtney L."/>
            <person name="Fronick C."/>
            <person name="Harrison M."/>
            <person name="Strong C."/>
            <person name="Farmer C."/>
            <person name="Delahaunty K."/>
            <person name="Markovic C."/>
            <person name="Hall O."/>
            <person name="Minx P."/>
            <person name="Tomlinson C."/>
            <person name="Mitreva M."/>
            <person name="Hou S."/>
            <person name="Chen J."/>
            <person name="Wollam A."/>
            <person name="Pepin K.H."/>
            <person name="Johnson M."/>
            <person name="Bhonagiri V."/>
            <person name="Zhang X."/>
            <person name="Suruliraj S."/>
            <person name="Warren W."/>
            <person name="Chinwalla A."/>
            <person name="Mardis E.R."/>
            <person name="Wilson R.K."/>
        </authorList>
    </citation>
    <scope>NUCLEOTIDE SEQUENCE [LARGE SCALE GENOMIC DNA]</scope>
    <source>
        <strain evidence="3 4">KLE1255</strain>
    </source>
</reference>
<dbReference type="SUPFAM" id="SSF51261">
    <property type="entry name" value="Duplicated hybrid motif"/>
    <property type="match status" value="1"/>
</dbReference>
<dbReference type="AlphaFoldDB" id="E2ZIJ0"/>
<evidence type="ECO:0000259" key="2">
    <source>
        <dbReference type="Pfam" id="PF01551"/>
    </source>
</evidence>
<name>E2ZIJ0_9FIRM</name>
<accession>E2ZIJ0</accession>
<sequence>MFACINKKQTEGGRQKVRAKRWGRAGHGREQPRRRVIFLAVLAGLLVCVVLPVRAQKKTGKLCFPLDTTQYRVSDGYGWRQDPFTGERTFHKGIDLACAEGTDVIAAEGGAVVQAYCSTSYGTCLRVLHTDGSESLYAHLQYAYVRPGEVVETGQLLGAAGRSGRATGAHLHFELYRKGTACDPADALGLSS</sequence>
<gene>
    <name evidence="3" type="ORF">HMPREF9436_01485</name>
</gene>